<evidence type="ECO:0000256" key="3">
    <source>
        <dbReference type="ARBA" id="ARBA00022741"/>
    </source>
</evidence>
<dbReference type="Pfam" id="PF00005">
    <property type="entry name" value="ABC_tran"/>
    <property type="match status" value="1"/>
</dbReference>
<dbReference type="SUPFAM" id="SSF50331">
    <property type="entry name" value="MOP-like"/>
    <property type="match status" value="1"/>
</dbReference>
<dbReference type="InterPro" id="IPR003439">
    <property type="entry name" value="ABC_transporter-like_ATP-bd"/>
</dbReference>
<evidence type="ECO:0000256" key="5">
    <source>
        <dbReference type="ARBA" id="ARBA00022967"/>
    </source>
</evidence>
<keyword evidence="2" id="KW-1003">Cell membrane</keyword>
<dbReference type="EMBL" id="JAMZEB010000002">
    <property type="protein sequence ID" value="MCP2355787.1"/>
    <property type="molecule type" value="Genomic_DNA"/>
</dbReference>
<dbReference type="InterPro" id="IPR027417">
    <property type="entry name" value="P-loop_NTPase"/>
</dbReference>
<gene>
    <name evidence="8" type="ORF">HD597_002807</name>
</gene>
<evidence type="ECO:0000313" key="8">
    <source>
        <dbReference type="EMBL" id="MCP2355787.1"/>
    </source>
</evidence>
<dbReference type="InterPro" id="IPR008995">
    <property type="entry name" value="Mo/tungstate-bd_C_term_dom"/>
</dbReference>
<dbReference type="SUPFAM" id="SSF52540">
    <property type="entry name" value="P-loop containing nucleoside triphosphate hydrolases"/>
    <property type="match status" value="1"/>
</dbReference>
<proteinExistence type="predicted"/>
<dbReference type="PANTHER" id="PTHR43875:SF15">
    <property type="entry name" value="TREHALOSE IMPORT ATP-BINDING PROTEIN SUGC"/>
    <property type="match status" value="1"/>
</dbReference>
<evidence type="ECO:0000256" key="4">
    <source>
        <dbReference type="ARBA" id="ARBA00022840"/>
    </source>
</evidence>
<dbReference type="PROSITE" id="PS50893">
    <property type="entry name" value="ABC_TRANSPORTER_2"/>
    <property type="match status" value="1"/>
</dbReference>
<dbReference type="RefSeq" id="WP_253742438.1">
    <property type="nucleotide sequence ID" value="NZ_BAABKA010000001.1"/>
</dbReference>
<keyword evidence="6" id="KW-0472">Membrane</keyword>
<dbReference type="PROSITE" id="PS00211">
    <property type="entry name" value="ABC_TRANSPORTER_1"/>
    <property type="match status" value="1"/>
</dbReference>
<accession>A0A9X2GB38</accession>
<keyword evidence="4 8" id="KW-0067">ATP-binding</keyword>
<comment type="caution">
    <text evidence="8">The sequence shown here is derived from an EMBL/GenBank/DDBJ whole genome shotgun (WGS) entry which is preliminary data.</text>
</comment>
<keyword evidence="1" id="KW-0813">Transport</keyword>
<reference evidence="8" key="1">
    <citation type="submission" date="2022-06" db="EMBL/GenBank/DDBJ databases">
        <title>Sequencing the genomes of 1000 actinobacteria strains.</title>
        <authorList>
            <person name="Klenk H.-P."/>
        </authorList>
    </citation>
    <scope>NUCLEOTIDE SEQUENCE</scope>
    <source>
        <strain evidence="8">DSM 46694</strain>
    </source>
</reference>
<organism evidence="8 9">
    <name type="scientific">Nonomuraea thailandensis</name>
    <dbReference type="NCBI Taxonomy" id="1188745"/>
    <lineage>
        <taxon>Bacteria</taxon>
        <taxon>Bacillati</taxon>
        <taxon>Actinomycetota</taxon>
        <taxon>Actinomycetes</taxon>
        <taxon>Streptosporangiales</taxon>
        <taxon>Streptosporangiaceae</taxon>
        <taxon>Nonomuraea</taxon>
    </lineage>
</organism>
<feature type="domain" description="ABC transporter" evidence="7">
    <location>
        <begin position="16"/>
        <end position="260"/>
    </location>
</feature>
<evidence type="ECO:0000313" key="9">
    <source>
        <dbReference type="Proteomes" id="UP001139648"/>
    </source>
</evidence>
<dbReference type="SMART" id="SM00382">
    <property type="entry name" value="AAA"/>
    <property type="match status" value="1"/>
</dbReference>
<keyword evidence="5" id="KW-1278">Translocase</keyword>
<dbReference type="Gene3D" id="3.40.50.300">
    <property type="entry name" value="P-loop containing nucleotide triphosphate hydrolases"/>
    <property type="match status" value="1"/>
</dbReference>
<dbReference type="PANTHER" id="PTHR43875">
    <property type="entry name" value="MALTODEXTRIN IMPORT ATP-BINDING PROTEIN MSMX"/>
    <property type="match status" value="1"/>
</dbReference>
<dbReference type="FunFam" id="3.40.50.300:FF:000042">
    <property type="entry name" value="Maltose/maltodextrin ABC transporter, ATP-binding protein"/>
    <property type="match status" value="1"/>
</dbReference>
<dbReference type="GO" id="GO:0140359">
    <property type="term" value="F:ABC-type transporter activity"/>
    <property type="evidence" value="ECO:0007669"/>
    <property type="project" value="UniProtKB-ARBA"/>
</dbReference>
<dbReference type="GO" id="GO:0016887">
    <property type="term" value="F:ATP hydrolysis activity"/>
    <property type="evidence" value="ECO:0007669"/>
    <property type="project" value="InterPro"/>
</dbReference>
<dbReference type="InterPro" id="IPR047641">
    <property type="entry name" value="ABC_transpr_MalK/UgpC-like"/>
</dbReference>
<evidence type="ECO:0000256" key="2">
    <source>
        <dbReference type="ARBA" id="ARBA00022475"/>
    </source>
</evidence>
<evidence type="ECO:0000256" key="6">
    <source>
        <dbReference type="ARBA" id="ARBA00023136"/>
    </source>
</evidence>
<evidence type="ECO:0000259" key="7">
    <source>
        <dbReference type="PROSITE" id="PS50893"/>
    </source>
</evidence>
<name>A0A9X2GB38_9ACTN</name>
<dbReference type="GO" id="GO:0055052">
    <property type="term" value="C:ATP-binding cassette (ABC) transporter complex, substrate-binding subunit-containing"/>
    <property type="evidence" value="ECO:0007669"/>
    <property type="project" value="TreeGrafter"/>
</dbReference>
<dbReference type="GO" id="GO:0005524">
    <property type="term" value="F:ATP binding"/>
    <property type="evidence" value="ECO:0007669"/>
    <property type="project" value="UniProtKB-KW"/>
</dbReference>
<keyword evidence="3" id="KW-0547">Nucleotide-binding</keyword>
<dbReference type="Proteomes" id="UP001139648">
    <property type="component" value="Unassembled WGS sequence"/>
</dbReference>
<sequence>MQETTMARRATTTSVVRLDGVRKHFRRADRTLAAAVDGVSLEVAAAEILVLLGPSGCGKTTLLRSVAGLERPDAGLVEIGGRAVFDAARGLDVPPERRGLSMMFQSYALWPHLSAFDNVAYPLLSRRGGRPARDEVAARVGQALELVGIPELARQHPGEMSGGQQQRVALARALVAGDGLILFDEPLSNVDAKVRERLRVELLAMQRRLGFAAVYVTHDQTEAMELASRIAVMRDGRVEQLGPPREIYDRPASRYVASFVGIANEIPGEVAEVSGERAVLRTPYGALTGVAGPGLRTGAAGVAIWRPEHGRMSGGEPDVANRWRARRRISMFAGPHLEHHLDSEGVACRLWSDGSEGEAEEVWVGVAPERLRILPA</sequence>
<dbReference type="InterPro" id="IPR017871">
    <property type="entry name" value="ABC_transporter-like_CS"/>
</dbReference>
<evidence type="ECO:0000256" key="1">
    <source>
        <dbReference type="ARBA" id="ARBA00022448"/>
    </source>
</evidence>
<dbReference type="InterPro" id="IPR003593">
    <property type="entry name" value="AAA+_ATPase"/>
</dbReference>
<keyword evidence="9" id="KW-1185">Reference proteome</keyword>
<protein>
    <submittedName>
        <fullName evidence="8">Iron(III) transport system ATP-binding protein</fullName>
    </submittedName>
</protein>
<dbReference type="AlphaFoldDB" id="A0A9X2GB38"/>